<keyword evidence="10" id="KW-0833">Ubl conjugation pathway</keyword>
<evidence type="ECO:0000259" key="22">
    <source>
        <dbReference type="PROSITE" id="PS51292"/>
    </source>
</evidence>
<dbReference type="SMART" id="SM00744">
    <property type="entry name" value="RINGv"/>
    <property type="match status" value="1"/>
</dbReference>
<keyword evidence="8" id="KW-0479">Metal-binding</keyword>
<dbReference type="EC" id="2.3.2.27" evidence="5"/>
<comment type="caution">
    <text evidence="23">The sequence shown here is derived from an EMBL/GenBank/DDBJ whole genome shotgun (WGS) entry which is preliminary data.</text>
</comment>
<evidence type="ECO:0000256" key="19">
    <source>
        <dbReference type="ARBA" id="ARBA00043231"/>
    </source>
</evidence>
<dbReference type="GO" id="GO:0008270">
    <property type="term" value="F:zinc ion binding"/>
    <property type="evidence" value="ECO:0007669"/>
    <property type="project" value="UniProtKB-KW"/>
</dbReference>
<keyword evidence="7 21" id="KW-0812">Transmembrane</keyword>
<evidence type="ECO:0000256" key="12">
    <source>
        <dbReference type="ARBA" id="ARBA00022833"/>
    </source>
</evidence>
<feature type="region of interest" description="Disordered" evidence="20">
    <location>
        <begin position="331"/>
        <end position="368"/>
    </location>
</feature>
<feature type="domain" description="RING-CH-type" evidence="22">
    <location>
        <begin position="60"/>
        <end position="129"/>
    </location>
</feature>
<evidence type="ECO:0000313" key="23">
    <source>
        <dbReference type="EMBL" id="KAK3096143.1"/>
    </source>
</evidence>
<dbReference type="AlphaFoldDB" id="A0AA88Y1U4"/>
<dbReference type="GO" id="GO:0061630">
    <property type="term" value="F:ubiquitin protein ligase activity"/>
    <property type="evidence" value="ECO:0007669"/>
    <property type="project" value="UniProtKB-EC"/>
</dbReference>
<evidence type="ECO:0000256" key="20">
    <source>
        <dbReference type="SAM" id="MobiDB-lite"/>
    </source>
</evidence>
<protein>
    <recommendedName>
        <fullName evidence="16">E3 ubiquitin-protein ligase MARCHF5</fullName>
        <ecNumber evidence="5">2.3.2.27</ecNumber>
    </recommendedName>
    <alternativeName>
        <fullName evidence="18">Membrane-associated RING finger protein 5</fullName>
    </alternativeName>
    <alternativeName>
        <fullName evidence="17">Membrane-associated RING-CH protein V</fullName>
    </alternativeName>
    <alternativeName>
        <fullName evidence="19">RING-type E3 ubiquitin transferase MARCHF5</fullName>
    </alternativeName>
</protein>
<comment type="catalytic activity">
    <reaction evidence="1">
        <text>S-ubiquitinyl-[E2 ubiquitin-conjugating enzyme]-L-cysteine + [acceptor protein]-L-lysine = [E2 ubiquitin-conjugating enzyme]-L-cysteine + N(6)-ubiquitinyl-[acceptor protein]-L-lysine.</text>
        <dbReference type="EC" id="2.3.2.27"/>
    </reaction>
</comment>
<dbReference type="Proteomes" id="UP001186944">
    <property type="component" value="Unassembled WGS sequence"/>
</dbReference>
<sequence length="368" mass="41802">MDESITLHVPIVISKYKHRLWFCCFGEVISLQTMYNKAHIIKLMYKRLLSHLNSVAASNTLIYEEPSCWVCFATEEDDSEAEWVSPCRCKGTSGWVHQTCLQRWIDEKQKGDSSAAVACPQCNTGYIIDFPSYGLIMRTINSVDTLIYRACPFGAGLIFCGTVYWTAFSYGCVVVTQVCGSEEGLNKLQDMDPWVMLVSMPMIPVVLILGRMIRWEDYILRIWRKHSSKIPLINYMFPYGDSGPLRTPADPPSPSDPICATRILCGALAMPTFAVMFGKMMFGTVKSHTQRTVLGGVAYVALKGALKIYFRQQQYIRQSYRIIKNFSEPVVISDDSSDEDDDDDEDEEEEMEIEVDEDDELPELVDVR</sequence>
<keyword evidence="6" id="KW-0808">Transferase</keyword>
<evidence type="ECO:0000313" key="24">
    <source>
        <dbReference type="Proteomes" id="UP001186944"/>
    </source>
</evidence>
<keyword evidence="9" id="KW-0863">Zinc-finger</keyword>
<dbReference type="PANTHER" id="PTHR46283">
    <property type="entry name" value="E3 UBIQUITIN-PROTEIN LIGASE MARCH5"/>
    <property type="match status" value="1"/>
</dbReference>
<evidence type="ECO:0000256" key="14">
    <source>
        <dbReference type="ARBA" id="ARBA00023128"/>
    </source>
</evidence>
<evidence type="ECO:0000256" key="17">
    <source>
        <dbReference type="ARBA" id="ARBA00043044"/>
    </source>
</evidence>
<feature type="transmembrane region" description="Helical" evidence="21">
    <location>
        <begin position="293"/>
        <end position="310"/>
    </location>
</feature>
<feature type="compositionally biased region" description="Acidic residues" evidence="20">
    <location>
        <begin position="335"/>
        <end position="368"/>
    </location>
</feature>
<reference evidence="23" key="1">
    <citation type="submission" date="2019-08" db="EMBL/GenBank/DDBJ databases">
        <title>The improved chromosome-level genome for the pearl oyster Pinctada fucata martensii using PacBio sequencing and Hi-C.</title>
        <authorList>
            <person name="Zheng Z."/>
        </authorList>
    </citation>
    <scope>NUCLEOTIDE SEQUENCE</scope>
    <source>
        <strain evidence="23">ZZ-2019</strain>
        <tissue evidence="23">Adductor muscle</tissue>
    </source>
</reference>
<keyword evidence="24" id="KW-1185">Reference proteome</keyword>
<evidence type="ECO:0000256" key="5">
    <source>
        <dbReference type="ARBA" id="ARBA00012483"/>
    </source>
</evidence>
<dbReference type="EMBL" id="VSWD01000008">
    <property type="protein sequence ID" value="KAK3096143.1"/>
    <property type="molecule type" value="Genomic_DNA"/>
</dbReference>
<dbReference type="InterPro" id="IPR011016">
    <property type="entry name" value="Znf_RING-CH"/>
</dbReference>
<dbReference type="FunFam" id="3.30.40.10:FF:000262">
    <property type="entry name" value="E3 ubiquitin-protein ligase MARCH5"/>
    <property type="match status" value="1"/>
</dbReference>
<dbReference type="PROSITE" id="PS51292">
    <property type="entry name" value="ZF_RING_CH"/>
    <property type="match status" value="1"/>
</dbReference>
<dbReference type="CDD" id="cd16701">
    <property type="entry name" value="RING_CH-C4HC3_MARCH5"/>
    <property type="match status" value="1"/>
</dbReference>
<feature type="transmembrane region" description="Helical" evidence="21">
    <location>
        <begin position="263"/>
        <end position="281"/>
    </location>
</feature>
<name>A0AA88Y1U4_PINIB</name>
<accession>A0AA88Y1U4</accession>
<feature type="transmembrane region" description="Helical" evidence="21">
    <location>
        <begin position="146"/>
        <end position="167"/>
    </location>
</feature>
<evidence type="ECO:0000256" key="7">
    <source>
        <dbReference type="ARBA" id="ARBA00022692"/>
    </source>
</evidence>
<evidence type="ECO:0000256" key="16">
    <source>
        <dbReference type="ARBA" id="ARBA00040151"/>
    </source>
</evidence>
<evidence type="ECO:0000256" key="21">
    <source>
        <dbReference type="SAM" id="Phobius"/>
    </source>
</evidence>
<evidence type="ECO:0000256" key="18">
    <source>
        <dbReference type="ARBA" id="ARBA00043185"/>
    </source>
</evidence>
<keyword evidence="13 21" id="KW-1133">Transmembrane helix</keyword>
<dbReference type="SUPFAM" id="SSF57850">
    <property type="entry name" value="RING/U-box"/>
    <property type="match status" value="1"/>
</dbReference>
<evidence type="ECO:0000256" key="4">
    <source>
        <dbReference type="ARBA" id="ARBA00004906"/>
    </source>
</evidence>
<evidence type="ECO:0000256" key="15">
    <source>
        <dbReference type="ARBA" id="ARBA00023136"/>
    </source>
</evidence>
<keyword evidence="15 21" id="KW-0472">Membrane</keyword>
<evidence type="ECO:0000256" key="3">
    <source>
        <dbReference type="ARBA" id="ARBA00004294"/>
    </source>
</evidence>
<dbReference type="Pfam" id="PF12906">
    <property type="entry name" value="RINGv"/>
    <property type="match status" value="1"/>
</dbReference>
<evidence type="ECO:0000256" key="2">
    <source>
        <dbReference type="ARBA" id="ARBA00004225"/>
    </source>
</evidence>
<keyword evidence="12" id="KW-0862">Zinc</keyword>
<comment type="subcellular location">
    <subcellularLocation>
        <location evidence="2">Mitochondrion membrane</location>
        <topology evidence="2">Multi-pass membrane protein</topology>
    </subcellularLocation>
    <subcellularLocation>
        <location evidence="3">Mitochondrion outer membrane</location>
    </subcellularLocation>
</comment>
<proteinExistence type="predicted"/>
<evidence type="ECO:0000256" key="9">
    <source>
        <dbReference type="ARBA" id="ARBA00022771"/>
    </source>
</evidence>
<dbReference type="Gene3D" id="3.30.40.10">
    <property type="entry name" value="Zinc/RING finger domain, C3HC4 (zinc finger)"/>
    <property type="match status" value="1"/>
</dbReference>
<keyword evidence="11" id="KW-1000">Mitochondrion outer membrane</keyword>
<organism evidence="23 24">
    <name type="scientific">Pinctada imbricata</name>
    <name type="common">Atlantic pearl-oyster</name>
    <name type="synonym">Pinctada martensii</name>
    <dbReference type="NCBI Taxonomy" id="66713"/>
    <lineage>
        <taxon>Eukaryota</taxon>
        <taxon>Metazoa</taxon>
        <taxon>Spiralia</taxon>
        <taxon>Lophotrochozoa</taxon>
        <taxon>Mollusca</taxon>
        <taxon>Bivalvia</taxon>
        <taxon>Autobranchia</taxon>
        <taxon>Pteriomorphia</taxon>
        <taxon>Pterioida</taxon>
        <taxon>Pterioidea</taxon>
        <taxon>Pteriidae</taxon>
        <taxon>Pinctada</taxon>
    </lineage>
</organism>
<evidence type="ECO:0000256" key="8">
    <source>
        <dbReference type="ARBA" id="ARBA00022723"/>
    </source>
</evidence>
<evidence type="ECO:0000256" key="1">
    <source>
        <dbReference type="ARBA" id="ARBA00000900"/>
    </source>
</evidence>
<evidence type="ECO:0000256" key="11">
    <source>
        <dbReference type="ARBA" id="ARBA00022787"/>
    </source>
</evidence>
<feature type="transmembrane region" description="Helical" evidence="21">
    <location>
        <begin position="194"/>
        <end position="213"/>
    </location>
</feature>
<gene>
    <name evidence="23" type="ORF">FSP39_023677</name>
</gene>
<evidence type="ECO:0000256" key="10">
    <source>
        <dbReference type="ARBA" id="ARBA00022786"/>
    </source>
</evidence>
<evidence type="ECO:0000256" key="13">
    <source>
        <dbReference type="ARBA" id="ARBA00022989"/>
    </source>
</evidence>
<comment type="pathway">
    <text evidence="4">Protein modification; protein ubiquitination.</text>
</comment>
<evidence type="ECO:0000256" key="6">
    <source>
        <dbReference type="ARBA" id="ARBA00022679"/>
    </source>
</evidence>
<keyword evidence="14" id="KW-0496">Mitochondrion</keyword>
<dbReference type="GO" id="GO:0005741">
    <property type="term" value="C:mitochondrial outer membrane"/>
    <property type="evidence" value="ECO:0007669"/>
    <property type="project" value="UniProtKB-SubCell"/>
</dbReference>
<dbReference type="InterPro" id="IPR013083">
    <property type="entry name" value="Znf_RING/FYVE/PHD"/>
</dbReference>